<keyword evidence="3" id="KW-1185">Reference proteome</keyword>
<evidence type="ECO:0000256" key="1">
    <source>
        <dbReference type="SAM" id="Phobius"/>
    </source>
</evidence>
<feature type="transmembrane region" description="Helical" evidence="1">
    <location>
        <begin position="123"/>
        <end position="147"/>
    </location>
</feature>
<feature type="transmembrane region" description="Helical" evidence="1">
    <location>
        <begin position="32"/>
        <end position="52"/>
    </location>
</feature>
<dbReference type="EMBL" id="JAVDKS010000003">
    <property type="protein sequence ID" value="MDQ2256056.1"/>
    <property type="molecule type" value="Genomic_DNA"/>
</dbReference>
<protein>
    <submittedName>
        <fullName evidence="2">Capsular biosynthesis protein</fullName>
    </submittedName>
</protein>
<evidence type="ECO:0000313" key="3">
    <source>
        <dbReference type="Proteomes" id="UP001225042"/>
    </source>
</evidence>
<feature type="transmembrane region" description="Helical" evidence="1">
    <location>
        <begin position="92"/>
        <end position="111"/>
    </location>
</feature>
<evidence type="ECO:0000313" key="2">
    <source>
        <dbReference type="EMBL" id="MDQ2256056.1"/>
    </source>
</evidence>
<dbReference type="AlphaFoldDB" id="A0AAW8H4Q5"/>
<name>A0AAW8H4Q5_9ENTR</name>
<dbReference type="RefSeq" id="WP_306683645.1">
    <property type="nucleotide sequence ID" value="NZ_JAVDKR010000006.1"/>
</dbReference>
<feature type="transmembrane region" description="Helical" evidence="1">
    <location>
        <begin position="64"/>
        <end position="86"/>
    </location>
</feature>
<organism evidence="2 3">
    <name type="scientific">Enterobacter soli</name>
    <dbReference type="NCBI Taxonomy" id="885040"/>
    <lineage>
        <taxon>Bacteria</taxon>
        <taxon>Pseudomonadati</taxon>
        <taxon>Pseudomonadota</taxon>
        <taxon>Gammaproteobacteria</taxon>
        <taxon>Enterobacterales</taxon>
        <taxon>Enterobacteriaceae</taxon>
        <taxon>Enterobacter</taxon>
    </lineage>
</organism>
<feature type="transmembrane region" description="Helical" evidence="1">
    <location>
        <begin position="427"/>
        <end position="447"/>
    </location>
</feature>
<accession>A0AAW8H4Q5</accession>
<keyword evidence="1" id="KW-0472">Membrane</keyword>
<keyword evidence="1" id="KW-1133">Transmembrane helix</keyword>
<comment type="caution">
    <text evidence="2">The sequence shown here is derived from an EMBL/GenBank/DDBJ whole genome shotgun (WGS) entry which is preliminary data.</text>
</comment>
<feature type="transmembrane region" description="Helical" evidence="1">
    <location>
        <begin position="362"/>
        <end position="383"/>
    </location>
</feature>
<feature type="transmembrane region" description="Helical" evidence="1">
    <location>
        <begin position="200"/>
        <end position="233"/>
    </location>
</feature>
<feature type="transmembrane region" description="Helical" evidence="1">
    <location>
        <begin position="245"/>
        <end position="270"/>
    </location>
</feature>
<sequence>MQLNTGRYLEAYALITLVFCGTVQYFTGVAAILWLPFFMVLVMAVLLLMQNRPQPLTLTGREKVILALYLTFIFLGLVSTVLQSGIVTTIVGFKNELALSLLMLCMLLGMVRESQLHRLTQLFYWILYVQIPVAIYQVIFVVPQRVALRGEDEKWDSVVGTFGGDPMGGGNTAAMGSFCLLIMLLKLSEYKHGICSLKSLVIHIALGFFLCVVGEVKFIILLSPFLLALLWILPGYVRGVSAVSLRSLLIIAIGMTLLIFIAITVLASNYSAAFGGDPTRSALSVFIDSLSYIFDANYIMPSGELGRFTTVFFWLQHNDLFGPGGMLFGYGLNATNSGSTVSPGYIGAWYHLILDSTALSMLLWEVGIIGIILFICMIGAVLVAMRPKETFSRQELNREDLQLLSSAPAYYVFVIGCLLSLPYSQILMIVPMLQFLLWVALGALIVIHRTIRLNSGNEHE</sequence>
<keyword evidence="1" id="KW-0812">Transmembrane</keyword>
<dbReference type="Proteomes" id="UP001225042">
    <property type="component" value="Unassembled WGS sequence"/>
</dbReference>
<gene>
    <name evidence="2" type="ORF">RBJ67_07845</name>
</gene>
<proteinExistence type="predicted"/>
<feature type="transmembrane region" description="Helical" evidence="1">
    <location>
        <begin position="403"/>
        <end position="421"/>
    </location>
</feature>
<reference evidence="2 3" key="1">
    <citation type="submission" date="2023-08" db="EMBL/GenBank/DDBJ databases">
        <authorList>
            <person name="Dale J."/>
        </authorList>
    </citation>
    <scope>NUCLEOTIDE SEQUENCE [LARGE SCALE GENOMIC DNA]</scope>
    <source>
        <strain evidence="2 3">2023EL-00788</strain>
    </source>
</reference>
<feature type="transmembrane region" description="Helical" evidence="1">
    <location>
        <begin position="167"/>
        <end position="188"/>
    </location>
</feature>